<protein>
    <recommendedName>
        <fullName evidence="5">E9imm peptide</fullName>
    </recommendedName>
</protein>
<reference evidence="3 4" key="1">
    <citation type="submission" date="2021-03" db="EMBL/GenBank/DDBJ databases">
        <title>Genomic Encyclopedia of Type Strains, Phase IV (KMG-IV): sequencing the most valuable type-strain genomes for metagenomic binning, comparative biology and taxonomic classification.</title>
        <authorList>
            <person name="Goeker M."/>
        </authorList>
    </citation>
    <scope>NUCLEOTIDE SEQUENCE [LARGE SCALE GENOMIC DNA]</scope>
    <source>
        <strain evidence="3 4">DSM 26048</strain>
    </source>
</reference>
<evidence type="ECO:0000256" key="1">
    <source>
        <dbReference type="ARBA" id="ARBA00009346"/>
    </source>
</evidence>
<keyword evidence="4" id="KW-1185">Reference proteome</keyword>
<evidence type="ECO:0000313" key="4">
    <source>
        <dbReference type="Proteomes" id="UP001519287"/>
    </source>
</evidence>
<accession>A0ABS4J744</accession>
<evidence type="ECO:0000256" key="2">
    <source>
        <dbReference type="ARBA" id="ARBA00023025"/>
    </source>
</evidence>
<dbReference type="Proteomes" id="UP001519287">
    <property type="component" value="Unassembled WGS sequence"/>
</dbReference>
<evidence type="ECO:0008006" key="5">
    <source>
        <dbReference type="Google" id="ProtNLM"/>
    </source>
</evidence>
<gene>
    <name evidence="3" type="ORF">J2Z66_006713</name>
</gene>
<dbReference type="SUPFAM" id="SSF47345">
    <property type="entry name" value="Colicin E immunity proteins"/>
    <property type="match status" value="1"/>
</dbReference>
<dbReference type="RefSeq" id="WP_245376000.1">
    <property type="nucleotide sequence ID" value="NZ_JAGGLB010000030.1"/>
</dbReference>
<sequence length="126" mass="14425">MIAGFSITDGEVTAECGDTRTANYLLAFMETLVVKYKACRKELDMERLTRTQILDLVTRLCNGEGSEEEADEWIEMLQRNVPHPEVSSLIFWPEEELTPEEIVEQAFNYKPIALKPPYPSGEDPRE</sequence>
<dbReference type="EMBL" id="JAGGLB010000030">
    <property type="protein sequence ID" value="MBP1995071.1"/>
    <property type="molecule type" value="Genomic_DNA"/>
</dbReference>
<name>A0ABS4J744_9BACL</name>
<dbReference type="Pfam" id="PF01320">
    <property type="entry name" value="Colicin_Pyocin"/>
    <property type="match status" value="1"/>
</dbReference>
<evidence type="ECO:0000313" key="3">
    <source>
        <dbReference type="EMBL" id="MBP1995071.1"/>
    </source>
</evidence>
<dbReference type="InterPro" id="IPR000290">
    <property type="entry name" value="Colicin_pyocin"/>
</dbReference>
<dbReference type="InterPro" id="IPR035900">
    <property type="entry name" value="Colicin_E_sf"/>
</dbReference>
<comment type="caution">
    <text evidence="3">The sequence shown here is derived from an EMBL/GenBank/DDBJ whole genome shotgun (WGS) entry which is preliminary data.</text>
</comment>
<proteinExistence type="inferred from homology"/>
<keyword evidence="2" id="KW-0079">Bacteriocin immunity</keyword>
<organism evidence="3 4">
    <name type="scientific">Paenibacillus eucommiae</name>
    <dbReference type="NCBI Taxonomy" id="1355755"/>
    <lineage>
        <taxon>Bacteria</taxon>
        <taxon>Bacillati</taxon>
        <taxon>Bacillota</taxon>
        <taxon>Bacilli</taxon>
        <taxon>Bacillales</taxon>
        <taxon>Paenibacillaceae</taxon>
        <taxon>Paenibacillus</taxon>
    </lineage>
</organism>
<comment type="similarity">
    <text evidence="1">Belongs to the colicins ColE2/ColE8/ColE9 and pyocins S1/S2 family.</text>
</comment>
<dbReference type="Gene3D" id="1.10.1200.20">
    <property type="entry name" value="Colicin E immunity protein"/>
    <property type="match status" value="1"/>
</dbReference>